<accession>A0ABQ4A7N1</accession>
<dbReference type="Proteomes" id="UP000603200">
    <property type="component" value="Unassembled WGS sequence"/>
</dbReference>
<gene>
    <name evidence="1" type="ORF">Ahu01nite_099710</name>
</gene>
<dbReference type="EMBL" id="BOMN01000156">
    <property type="protein sequence ID" value="GIE26869.1"/>
    <property type="molecule type" value="Genomic_DNA"/>
</dbReference>
<reference evidence="1 2" key="1">
    <citation type="submission" date="2021-01" db="EMBL/GenBank/DDBJ databases">
        <title>Whole genome shotgun sequence of Actinoplanes humidus NBRC 14915.</title>
        <authorList>
            <person name="Komaki H."/>
            <person name="Tamura T."/>
        </authorList>
    </citation>
    <scope>NUCLEOTIDE SEQUENCE [LARGE SCALE GENOMIC DNA]</scope>
    <source>
        <strain evidence="1 2">NBRC 14915</strain>
    </source>
</reference>
<protein>
    <submittedName>
        <fullName evidence="1">Uncharacterized protein</fullName>
    </submittedName>
</protein>
<evidence type="ECO:0000313" key="1">
    <source>
        <dbReference type="EMBL" id="GIE26869.1"/>
    </source>
</evidence>
<proteinExistence type="predicted"/>
<name>A0ABQ4A7N1_9ACTN</name>
<sequence length="211" mass="23412">MKRYVIPQLPGEWDVARRSGGFLYQRPTTWLVRCVLLSNSSYSTAFKAEYVVILLARPTDWISGRFQAFQALPDIFPYWSDPAPTTVAEAEGPMLQILDLIRDQALPYFDRVGTLAGLTALVEMEAAAHPEDVNIQEELFCLQVVNGDLESALRTAEIADHAAGDDGRDWAIAVGQRVQRNAEAIRRDHSSGISIKRAQADQSRSDLGLVP</sequence>
<keyword evidence="2" id="KW-1185">Reference proteome</keyword>
<organism evidence="1 2">
    <name type="scientific">Winogradskya humida</name>
    <dbReference type="NCBI Taxonomy" id="113566"/>
    <lineage>
        <taxon>Bacteria</taxon>
        <taxon>Bacillati</taxon>
        <taxon>Actinomycetota</taxon>
        <taxon>Actinomycetes</taxon>
        <taxon>Micromonosporales</taxon>
        <taxon>Micromonosporaceae</taxon>
        <taxon>Winogradskya</taxon>
    </lineage>
</organism>
<comment type="caution">
    <text evidence="1">The sequence shown here is derived from an EMBL/GenBank/DDBJ whole genome shotgun (WGS) entry which is preliminary data.</text>
</comment>
<evidence type="ECO:0000313" key="2">
    <source>
        <dbReference type="Proteomes" id="UP000603200"/>
    </source>
</evidence>